<feature type="transmembrane region" description="Helical" evidence="1">
    <location>
        <begin position="69"/>
        <end position="92"/>
    </location>
</feature>
<proteinExistence type="predicted"/>
<name>A0A1M4MNU4_9EURY</name>
<dbReference type="EMBL" id="FMID01000061">
    <property type="protein sequence ID" value="SCL76546.1"/>
    <property type="molecule type" value="Genomic_DNA"/>
</dbReference>
<feature type="transmembrane region" description="Helical" evidence="1">
    <location>
        <begin position="119"/>
        <end position="145"/>
    </location>
</feature>
<accession>A0A1M4MNU4</accession>
<dbReference type="InterPro" id="IPR009577">
    <property type="entry name" value="Sm_multidrug_ex"/>
</dbReference>
<dbReference type="RefSeq" id="WP_074370746.1">
    <property type="nucleotide sequence ID" value="NZ_FMID01000061.1"/>
</dbReference>
<dbReference type="STRING" id="118126.L21_2480"/>
<feature type="transmembrane region" description="Helical" evidence="1">
    <location>
        <begin position="14"/>
        <end position="35"/>
    </location>
</feature>
<dbReference type="OrthoDB" id="106850at2157"/>
<evidence type="ECO:0000313" key="3">
    <source>
        <dbReference type="Proteomes" id="UP000184671"/>
    </source>
</evidence>
<feature type="transmembrane region" description="Helical" evidence="1">
    <location>
        <begin position="42"/>
        <end position="63"/>
    </location>
</feature>
<organism evidence="2 3">
    <name type="scientific">Methanoculleus chikugoensis</name>
    <dbReference type="NCBI Taxonomy" id="118126"/>
    <lineage>
        <taxon>Archaea</taxon>
        <taxon>Methanobacteriati</taxon>
        <taxon>Methanobacteriota</taxon>
        <taxon>Stenosarchaea group</taxon>
        <taxon>Methanomicrobia</taxon>
        <taxon>Methanomicrobiales</taxon>
        <taxon>Methanomicrobiaceae</taxon>
        <taxon>Methanoculleus</taxon>
    </lineage>
</organism>
<evidence type="ECO:0000313" key="2">
    <source>
        <dbReference type="EMBL" id="SCL76546.1"/>
    </source>
</evidence>
<protein>
    <recommendedName>
        <fullName evidence="4">Small multi-drug export protein</fullName>
    </recommendedName>
</protein>
<reference evidence="2 3" key="1">
    <citation type="submission" date="2016-08" db="EMBL/GenBank/DDBJ databases">
        <authorList>
            <person name="Seilhamer J.J."/>
        </authorList>
    </citation>
    <scope>NUCLEOTIDE SEQUENCE [LARGE SCALE GENOMIC DNA]</scope>
    <source>
        <strain evidence="2">L21-II-0</strain>
    </source>
</reference>
<keyword evidence="1" id="KW-0812">Transmembrane</keyword>
<evidence type="ECO:0000256" key="1">
    <source>
        <dbReference type="SAM" id="Phobius"/>
    </source>
</evidence>
<dbReference type="Proteomes" id="UP000184671">
    <property type="component" value="Unassembled WGS sequence"/>
</dbReference>
<feature type="transmembrane region" description="Helical" evidence="1">
    <location>
        <begin position="151"/>
        <end position="175"/>
    </location>
</feature>
<sequence length="179" mass="19773">MDRSKAIDGVRKGFRAVAIAFVVATLIPVLLGLLLSVPTARVFSLIVSTLLLQANAVFVGMGLGLNPAFILAVMTFVELGIVLAIYEILDVFAEQSERVRRFTKSTEAKMERYPILQRYGAVTLIILPMLPVIGLYSSVVIGWLLRWNKLQSVFFVTLGWILVTGFLLLVALGFVRVVF</sequence>
<gene>
    <name evidence="2" type="ORF">L21_2480</name>
</gene>
<keyword evidence="1" id="KW-1133">Transmembrane helix</keyword>
<dbReference type="Pfam" id="PF06695">
    <property type="entry name" value="Sm_multidrug_ex"/>
    <property type="match status" value="1"/>
</dbReference>
<evidence type="ECO:0008006" key="4">
    <source>
        <dbReference type="Google" id="ProtNLM"/>
    </source>
</evidence>
<keyword evidence="1" id="KW-0472">Membrane</keyword>
<dbReference type="AlphaFoldDB" id="A0A1M4MNU4"/>